<accession>A0AA40KDK3</accession>
<proteinExistence type="predicted"/>
<evidence type="ECO:0000313" key="2">
    <source>
        <dbReference type="Proteomes" id="UP001177670"/>
    </source>
</evidence>
<protein>
    <submittedName>
        <fullName evidence="1">Uncharacterized protein</fullName>
    </submittedName>
</protein>
<keyword evidence="2" id="KW-1185">Reference proteome</keyword>
<sequence length="95" mass="10977">MICANNPRQEYKIFFEVDEETMSDSSTIHSPNSSNFKDRNRPLTLAGGQSGVYELKMAFSMAFFLRKGYISFSNLKIPSKWFGDKLVILRKHSKF</sequence>
<dbReference type="EMBL" id="JAHYIQ010000078">
    <property type="protein sequence ID" value="KAK1116418.1"/>
    <property type="molecule type" value="Genomic_DNA"/>
</dbReference>
<gene>
    <name evidence="1" type="ORF">K0M31_019068</name>
</gene>
<evidence type="ECO:0000313" key="1">
    <source>
        <dbReference type="EMBL" id="KAK1116418.1"/>
    </source>
</evidence>
<reference evidence="1" key="1">
    <citation type="submission" date="2021-10" db="EMBL/GenBank/DDBJ databases">
        <title>Melipona bicolor Genome sequencing and assembly.</title>
        <authorList>
            <person name="Araujo N.S."/>
            <person name="Arias M.C."/>
        </authorList>
    </citation>
    <scope>NUCLEOTIDE SEQUENCE</scope>
    <source>
        <strain evidence="1">USP_2M_L1-L4_2017</strain>
        <tissue evidence="1">Whole body</tissue>
    </source>
</reference>
<dbReference type="AlphaFoldDB" id="A0AA40KDK3"/>
<organism evidence="1 2">
    <name type="scientific">Melipona bicolor</name>
    <dbReference type="NCBI Taxonomy" id="60889"/>
    <lineage>
        <taxon>Eukaryota</taxon>
        <taxon>Metazoa</taxon>
        <taxon>Ecdysozoa</taxon>
        <taxon>Arthropoda</taxon>
        <taxon>Hexapoda</taxon>
        <taxon>Insecta</taxon>
        <taxon>Pterygota</taxon>
        <taxon>Neoptera</taxon>
        <taxon>Endopterygota</taxon>
        <taxon>Hymenoptera</taxon>
        <taxon>Apocrita</taxon>
        <taxon>Aculeata</taxon>
        <taxon>Apoidea</taxon>
        <taxon>Anthophila</taxon>
        <taxon>Apidae</taxon>
        <taxon>Melipona</taxon>
    </lineage>
</organism>
<comment type="caution">
    <text evidence="1">The sequence shown here is derived from an EMBL/GenBank/DDBJ whole genome shotgun (WGS) entry which is preliminary data.</text>
</comment>
<name>A0AA40KDK3_9HYME</name>
<dbReference type="Proteomes" id="UP001177670">
    <property type="component" value="Unassembled WGS sequence"/>
</dbReference>